<proteinExistence type="predicted"/>
<evidence type="ECO:0000313" key="4">
    <source>
        <dbReference type="Proteomes" id="UP001234989"/>
    </source>
</evidence>
<dbReference type="CDD" id="cd01647">
    <property type="entry name" value="RT_LTR"/>
    <property type="match status" value="1"/>
</dbReference>
<dbReference type="Pfam" id="PF00078">
    <property type="entry name" value="RVT_1"/>
    <property type="match status" value="1"/>
</dbReference>
<dbReference type="InterPro" id="IPR043128">
    <property type="entry name" value="Rev_trsase/Diguanyl_cyclase"/>
</dbReference>
<evidence type="ECO:0000313" key="3">
    <source>
        <dbReference type="EMBL" id="WMV37297.1"/>
    </source>
</evidence>
<dbReference type="PANTHER" id="PTHR24559:SF444">
    <property type="entry name" value="REVERSE TRANSCRIPTASE DOMAIN-CONTAINING PROTEIN"/>
    <property type="match status" value="1"/>
</dbReference>
<evidence type="ECO:0000259" key="2">
    <source>
        <dbReference type="Pfam" id="PF00078"/>
    </source>
</evidence>
<dbReference type="Gene3D" id="3.30.70.270">
    <property type="match status" value="1"/>
</dbReference>
<accession>A0AAF0TXX4</accession>
<sequence>MSFGLTNVPATFMSLMNGVFKPFLDSFVIFFIDDILVYSKRKEEHADHLRIILGVLGKHKLYAKFSKSTHLTRLTKHEVPFEWTVKCEESFQNLKTLLTTGPILALPVEEKGGVLANIEVRPTFIKEIKAKQFEDESLNNLRKKIVSEKAQ</sequence>
<keyword evidence="1" id="KW-0812">Transmembrane</keyword>
<reference evidence="3" key="1">
    <citation type="submission" date="2023-08" db="EMBL/GenBank/DDBJ databases">
        <title>A de novo genome assembly of Solanum verrucosum Schlechtendal, a Mexican diploid species geographically isolated from the other diploid A-genome species in potato relatives.</title>
        <authorList>
            <person name="Hosaka K."/>
        </authorList>
    </citation>
    <scope>NUCLEOTIDE SEQUENCE</scope>
    <source>
        <tissue evidence="3">Young leaves</tissue>
    </source>
</reference>
<feature type="transmembrane region" description="Helical" evidence="1">
    <location>
        <begin position="12"/>
        <end position="32"/>
    </location>
</feature>
<keyword evidence="4" id="KW-1185">Reference proteome</keyword>
<evidence type="ECO:0000256" key="1">
    <source>
        <dbReference type="SAM" id="Phobius"/>
    </source>
</evidence>
<organism evidence="3 4">
    <name type="scientific">Solanum verrucosum</name>
    <dbReference type="NCBI Taxonomy" id="315347"/>
    <lineage>
        <taxon>Eukaryota</taxon>
        <taxon>Viridiplantae</taxon>
        <taxon>Streptophyta</taxon>
        <taxon>Embryophyta</taxon>
        <taxon>Tracheophyta</taxon>
        <taxon>Spermatophyta</taxon>
        <taxon>Magnoliopsida</taxon>
        <taxon>eudicotyledons</taxon>
        <taxon>Gunneridae</taxon>
        <taxon>Pentapetalae</taxon>
        <taxon>asterids</taxon>
        <taxon>lamiids</taxon>
        <taxon>Solanales</taxon>
        <taxon>Solanaceae</taxon>
        <taxon>Solanoideae</taxon>
        <taxon>Solaneae</taxon>
        <taxon>Solanum</taxon>
    </lineage>
</organism>
<dbReference type="InterPro" id="IPR043502">
    <property type="entry name" value="DNA/RNA_pol_sf"/>
</dbReference>
<protein>
    <recommendedName>
        <fullName evidence="2">Reverse transcriptase domain-containing protein</fullName>
    </recommendedName>
</protein>
<dbReference type="EMBL" id="CP133618">
    <property type="protein sequence ID" value="WMV37297.1"/>
    <property type="molecule type" value="Genomic_DNA"/>
</dbReference>
<dbReference type="InterPro" id="IPR000477">
    <property type="entry name" value="RT_dom"/>
</dbReference>
<dbReference type="InterPro" id="IPR053134">
    <property type="entry name" value="RNA-dir_DNA_polymerase"/>
</dbReference>
<name>A0AAF0TXX4_SOLVR</name>
<dbReference type="PANTHER" id="PTHR24559">
    <property type="entry name" value="TRANSPOSON TY3-I GAG-POL POLYPROTEIN"/>
    <property type="match status" value="1"/>
</dbReference>
<dbReference type="Proteomes" id="UP001234989">
    <property type="component" value="Chromosome 7"/>
</dbReference>
<dbReference type="AlphaFoldDB" id="A0AAF0TXX4"/>
<keyword evidence="1" id="KW-1133">Transmembrane helix</keyword>
<keyword evidence="1" id="KW-0472">Membrane</keyword>
<feature type="domain" description="Reverse transcriptase" evidence="2">
    <location>
        <begin position="1"/>
        <end position="75"/>
    </location>
</feature>
<dbReference type="SUPFAM" id="SSF56672">
    <property type="entry name" value="DNA/RNA polymerases"/>
    <property type="match status" value="1"/>
</dbReference>
<gene>
    <name evidence="3" type="ORF">MTR67_030682</name>
</gene>